<dbReference type="OrthoDB" id="1731207at2759"/>
<feature type="non-terminal residue" evidence="3">
    <location>
        <position position="1"/>
    </location>
</feature>
<evidence type="ECO:0000256" key="1">
    <source>
        <dbReference type="SAM" id="MobiDB-lite"/>
    </source>
</evidence>
<organism evidence="3 4">
    <name type="scientific">Mucuna pruriens</name>
    <name type="common">Velvet bean</name>
    <name type="synonym">Dolichos pruriens</name>
    <dbReference type="NCBI Taxonomy" id="157652"/>
    <lineage>
        <taxon>Eukaryota</taxon>
        <taxon>Viridiplantae</taxon>
        <taxon>Streptophyta</taxon>
        <taxon>Embryophyta</taxon>
        <taxon>Tracheophyta</taxon>
        <taxon>Spermatophyta</taxon>
        <taxon>Magnoliopsida</taxon>
        <taxon>eudicotyledons</taxon>
        <taxon>Gunneridae</taxon>
        <taxon>Pentapetalae</taxon>
        <taxon>rosids</taxon>
        <taxon>fabids</taxon>
        <taxon>Fabales</taxon>
        <taxon>Fabaceae</taxon>
        <taxon>Papilionoideae</taxon>
        <taxon>50 kb inversion clade</taxon>
        <taxon>NPAAA clade</taxon>
        <taxon>indigoferoid/millettioid clade</taxon>
        <taxon>Phaseoleae</taxon>
        <taxon>Mucuna</taxon>
    </lineage>
</organism>
<dbReference type="AlphaFoldDB" id="A0A371ESE0"/>
<feature type="domain" description="Retrotransposon gag" evidence="2">
    <location>
        <begin position="97"/>
        <end position="173"/>
    </location>
</feature>
<proteinExistence type="predicted"/>
<feature type="region of interest" description="Disordered" evidence="1">
    <location>
        <begin position="21"/>
        <end position="55"/>
    </location>
</feature>
<evidence type="ECO:0000259" key="2">
    <source>
        <dbReference type="Pfam" id="PF03732"/>
    </source>
</evidence>
<name>A0A371ESE0_MUCPR</name>
<evidence type="ECO:0000313" key="4">
    <source>
        <dbReference type="Proteomes" id="UP000257109"/>
    </source>
</evidence>
<keyword evidence="4" id="KW-1185">Reference proteome</keyword>
<gene>
    <name evidence="3" type="ORF">CR513_52029</name>
</gene>
<dbReference type="Pfam" id="PF03732">
    <property type="entry name" value="Retrotrans_gag"/>
    <property type="match status" value="1"/>
</dbReference>
<protein>
    <recommendedName>
        <fullName evidence="2">Retrotransposon gag domain-containing protein</fullName>
    </recommendedName>
</protein>
<dbReference type="EMBL" id="QJKJ01012330">
    <property type="protein sequence ID" value="RDX68924.1"/>
    <property type="molecule type" value="Genomic_DNA"/>
</dbReference>
<dbReference type="PANTHER" id="PTHR35046">
    <property type="entry name" value="ZINC KNUCKLE (CCHC-TYPE) FAMILY PROTEIN"/>
    <property type="match status" value="1"/>
</dbReference>
<feature type="compositionally biased region" description="Basic and acidic residues" evidence="1">
    <location>
        <begin position="41"/>
        <end position="55"/>
    </location>
</feature>
<dbReference type="PANTHER" id="PTHR35046:SF9">
    <property type="entry name" value="RNA-DIRECTED DNA POLYMERASE"/>
    <property type="match status" value="1"/>
</dbReference>
<dbReference type="InterPro" id="IPR005162">
    <property type="entry name" value="Retrotrans_gag_dom"/>
</dbReference>
<sequence length="174" mass="21075">MATPSGRVDFSRQVARTISTHLTYKSPISRNNDKDEEEEYSDRRNNENEKRRKGEPRCDNYLYNIKMTILAFQEKNNPELYLEWERKIEHRRKKVKLVVVESTHYASIWWDQFVINRHRNGEKTICTLEDMKFIMRSRFVPSHYHRNLYGKLQSLTQGSMNVDDYYKEMKITMI</sequence>
<feature type="compositionally biased region" description="Polar residues" evidence="1">
    <location>
        <begin position="21"/>
        <end position="30"/>
    </location>
</feature>
<accession>A0A371ESE0</accession>
<dbReference type="Proteomes" id="UP000257109">
    <property type="component" value="Unassembled WGS sequence"/>
</dbReference>
<evidence type="ECO:0000313" key="3">
    <source>
        <dbReference type="EMBL" id="RDX68924.1"/>
    </source>
</evidence>
<comment type="caution">
    <text evidence="3">The sequence shown here is derived from an EMBL/GenBank/DDBJ whole genome shotgun (WGS) entry which is preliminary data.</text>
</comment>
<reference evidence="3" key="1">
    <citation type="submission" date="2018-05" db="EMBL/GenBank/DDBJ databases">
        <title>Draft genome of Mucuna pruriens seed.</title>
        <authorList>
            <person name="Nnadi N.E."/>
            <person name="Vos R."/>
            <person name="Hasami M.H."/>
            <person name="Devisetty U.K."/>
            <person name="Aguiy J.C."/>
        </authorList>
    </citation>
    <scope>NUCLEOTIDE SEQUENCE [LARGE SCALE GENOMIC DNA]</scope>
    <source>
        <strain evidence="3">JCA_2017</strain>
    </source>
</reference>